<sequence>MRLVVSQTARSGFRNLLDALETPLPAGVPRRIAVEPGQYRAPSYRYWNTLEIVAVRGPGSVVLDCADDYLLQVEGQVTLRGLVLRNWNDNGTVVNVTGGTLAAEDCEFVAASGKAISAWNGAELFVRRGTVRDGAIVLSDAAGVIENTLVTDARLCGVALHSGSRVTLRDVLVRNAGEHGFWVNTGSAPLLDQCVVEDAAAGGVVIQNRSAVTVRGGAVRRSGQGGLVVRENSTATAEGMVIEGAGGFGVLVTDSARLTARGLAVRDAGLAGVLVDGGGTAEFEACDVSGAAQQGVAVGEASGCVFTGGSLTGCDLGAGVTGDGASLTLAGTRVSGNTAAGAAADPGTRMTLRDCTITGNEGAGIMASPEARLEVAGATVSSDNGAPDDLEARVHVDSEGGPVGQAPPKASPAPGGTAASGAGEGPPDVDALLAELDAMIGLREVKQEIHKLVKFLRIAEQRRRAGLPEGPVIGRHVVFSGSPGTGKTTVARLYGRLLAALGAVPGDRFVEASRSDLVGKVLGETTQKTAAVFESARGGVLFVDEAYALARRFGTGSDFGQEAIDTLVKLMEDHRDEAAVVFAGYSAEMREFLSANPGLESRVSRTIEFEDYSPAELTEIVRRMAGGYGFRLADETGRVLLEHFRRARRDEHFGNGREARRIFEAALGQQALRLADAAEPPSADDLVLLLPEDLEGVVERGLGVRAGEARDGGQAEAVRARLDAMIGLEPVKQRVRDVLDLIETTLRRERAGLPAEPVSGHLVFAGPPGTGKTTVARLYGELLAALGFLARGQVVEVSRADLVGEYVGHTAARTRAAFERARGGVLFVDEAYALARPAGTGHDFGQEAIDTLVKLMEDHRDEVVVIVAGYTAEMAGFLAANPGLASRFSMTVDFPPYGREELVSILVKQADDAGFTVTDDALDAVRGHLAAHADAFDTGNGREVRKLFEAMRTAHARRIARTERAGERVPTAELGLLRREDVP</sequence>
<organism evidence="6 7">
    <name type="scientific">Actinomadura namibiensis</name>
    <dbReference type="NCBI Taxonomy" id="182080"/>
    <lineage>
        <taxon>Bacteria</taxon>
        <taxon>Bacillati</taxon>
        <taxon>Actinomycetota</taxon>
        <taxon>Actinomycetes</taxon>
        <taxon>Streptosporangiales</taxon>
        <taxon>Thermomonosporaceae</taxon>
        <taxon>Actinomadura</taxon>
    </lineage>
</organism>
<dbReference type="InterPro" id="IPR012334">
    <property type="entry name" value="Pectin_lyas_fold"/>
</dbReference>
<comment type="caution">
    <text evidence="6">The sequence shown here is derived from an EMBL/GenBank/DDBJ whole genome shotgun (WGS) entry which is preliminary data.</text>
</comment>
<dbReference type="PANTHER" id="PTHR43392">
    <property type="entry name" value="AAA-TYPE ATPASE FAMILY PROTEIN / ANKYRIN REPEAT FAMILY PROTEIN"/>
    <property type="match status" value="1"/>
</dbReference>
<feature type="region of interest" description="Disordered" evidence="4">
    <location>
        <begin position="397"/>
        <end position="426"/>
    </location>
</feature>
<dbReference type="InterPro" id="IPR003593">
    <property type="entry name" value="AAA+_ATPase"/>
</dbReference>
<feature type="compositionally biased region" description="Low complexity" evidence="4">
    <location>
        <begin position="404"/>
        <end position="421"/>
    </location>
</feature>
<dbReference type="PANTHER" id="PTHR43392:SF2">
    <property type="entry name" value="AAA-TYPE ATPASE FAMILY PROTEIN _ ANKYRIN REPEAT FAMILY PROTEIN"/>
    <property type="match status" value="1"/>
</dbReference>
<keyword evidence="3" id="KW-0067">ATP-binding</keyword>
<comment type="similarity">
    <text evidence="1">Belongs to the CbxX/CfxQ family.</text>
</comment>
<dbReference type="InterPro" id="IPR041627">
    <property type="entry name" value="AAA_lid_6"/>
</dbReference>
<dbReference type="SMART" id="SM00710">
    <property type="entry name" value="PbH1"/>
    <property type="match status" value="10"/>
</dbReference>
<proteinExistence type="inferred from homology"/>
<dbReference type="InterPro" id="IPR039448">
    <property type="entry name" value="Beta_helix"/>
</dbReference>
<keyword evidence="2" id="KW-0547">Nucleotide-binding</keyword>
<dbReference type="SUPFAM" id="SSF52540">
    <property type="entry name" value="P-loop containing nucleoside triphosphate hydrolases"/>
    <property type="match status" value="2"/>
</dbReference>
<keyword evidence="7" id="KW-1185">Reference proteome</keyword>
<protein>
    <submittedName>
        <fullName evidence="6">SpoVK/Ycf46/Vps4 family AAA+-type ATPase</fullName>
    </submittedName>
</protein>
<dbReference type="GO" id="GO:0005524">
    <property type="term" value="F:ATP binding"/>
    <property type="evidence" value="ECO:0007669"/>
    <property type="project" value="UniProtKB-KW"/>
</dbReference>
<accession>A0A7W3LNH6</accession>
<dbReference type="EMBL" id="JACJIA010000003">
    <property type="protein sequence ID" value="MBA8951383.1"/>
    <property type="molecule type" value="Genomic_DNA"/>
</dbReference>
<evidence type="ECO:0000313" key="7">
    <source>
        <dbReference type="Proteomes" id="UP000572680"/>
    </source>
</evidence>
<dbReference type="Gene3D" id="3.40.50.300">
    <property type="entry name" value="P-loop containing nucleotide triphosphate hydrolases"/>
    <property type="match status" value="2"/>
</dbReference>
<dbReference type="SMART" id="SM00382">
    <property type="entry name" value="AAA"/>
    <property type="match status" value="2"/>
</dbReference>
<dbReference type="AlphaFoldDB" id="A0A7W3LNH6"/>
<dbReference type="InterPro" id="IPR050773">
    <property type="entry name" value="CbxX/CfxQ_RuBisCO_ESX"/>
</dbReference>
<dbReference type="CDD" id="cd00009">
    <property type="entry name" value="AAA"/>
    <property type="match status" value="2"/>
</dbReference>
<evidence type="ECO:0000256" key="4">
    <source>
        <dbReference type="SAM" id="MobiDB-lite"/>
    </source>
</evidence>
<dbReference type="InterPro" id="IPR003959">
    <property type="entry name" value="ATPase_AAA_core"/>
</dbReference>
<feature type="domain" description="AAA+ ATPase" evidence="5">
    <location>
        <begin position="758"/>
        <end position="898"/>
    </location>
</feature>
<evidence type="ECO:0000256" key="2">
    <source>
        <dbReference type="ARBA" id="ARBA00022741"/>
    </source>
</evidence>
<reference evidence="6 7" key="1">
    <citation type="submission" date="2020-08" db="EMBL/GenBank/DDBJ databases">
        <title>Genomic Encyclopedia of Type Strains, Phase IV (KMG-IV): sequencing the most valuable type-strain genomes for metagenomic binning, comparative biology and taxonomic classification.</title>
        <authorList>
            <person name="Goeker M."/>
        </authorList>
    </citation>
    <scope>NUCLEOTIDE SEQUENCE [LARGE SCALE GENOMIC DNA]</scope>
    <source>
        <strain evidence="6 7">DSM 44197</strain>
    </source>
</reference>
<dbReference type="FunFam" id="3.40.50.300:FF:000216">
    <property type="entry name" value="Type VII secretion ATPase EccA"/>
    <property type="match status" value="2"/>
</dbReference>
<dbReference type="GO" id="GO:0016887">
    <property type="term" value="F:ATP hydrolysis activity"/>
    <property type="evidence" value="ECO:0007669"/>
    <property type="project" value="InterPro"/>
</dbReference>
<dbReference type="RefSeq" id="WP_182843715.1">
    <property type="nucleotide sequence ID" value="NZ_JACJIA010000003.1"/>
</dbReference>
<name>A0A7W3LNH6_ACTNM</name>
<dbReference type="InterPro" id="IPR000641">
    <property type="entry name" value="CbxX/CfxQ"/>
</dbReference>
<dbReference type="Pfam" id="PF00004">
    <property type="entry name" value="AAA"/>
    <property type="match status" value="2"/>
</dbReference>
<evidence type="ECO:0000313" key="6">
    <source>
        <dbReference type="EMBL" id="MBA8951383.1"/>
    </source>
</evidence>
<evidence type="ECO:0000256" key="1">
    <source>
        <dbReference type="ARBA" id="ARBA00010378"/>
    </source>
</evidence>
<dbReference type="InterPro" id="IPR011050">
    <property type="entry name" value="Pectin_lyase_fold/virulence"/>
</dbReference>
<dbReference type="Pfam" id="PF13229">
    <property type="entry name" value="Beta_helix"/>
    <property type="match status" value="2"/>
</dbReference>
<evidence type="ECO:0000259" key="5">
    <source>
        <dbReference type="SMART" id="SM00382"/>
    </source>
</evidence>
<gene>
    <name evidence="6" type="ORF">HNR61_003014</name>
</gene>
<dbReference type="PRINTS" id="PR00819">
    <property type="entry name" value="CBXCFQXSUPER"/>
</dbReference>
<feature type="domain" description="AAA+ ATPase" evidence="5">
    <location>
        <begin position="473"/>
        <end position="613"/>
    </location>
</feature>
<dbReference type="Gene3D" id="2.160.20.10">
    <property type="entry name" value="Single-stranded right-handed beta-helix, Pectin lyase-like"/>
    <property type="match status" value="2"/>
</dbReference>
<dbReference type="InterPro" id="IPR006626">
    <property type="entry name" value="PbH1"/>
</dbReference>
<dbReference type="Pfam" id="PF17866">
    <property type="entry name" value="AAA_lid_6"/>
    <property type="match status" value="2"/>
</dbReference>
<dbReference type="InterPro" id="IPR027417">
    <property type="entry name" value="P-loop_NTPase"/>
</dbReference>
<dbReference type="Gene3D" id="1.10.8.60">
    <property type="match status" value="2"/>
</dbReference>
<evidence type="ECO:0000256" key="3">
    <source>
        <dbReference type="ARBA" id="ARBA00022840"/>
    </source>
</evidence>
<dbReference type="Proteomes" id="UP000572680">
    <property type="component" value="Unassembled WGS sequence"/>
</dbReference>
<dbReference type="SUPFAM" id="SSF51126">
    <property type="entry name" value="Pectin lyase-like"/>
    <property type="match status" value="2"/>
</dbReference>